<dbReference type="NCBIfam" id="TIGR01214">
    <property type="entry name" value="rmlD"/>
    <property type="match status" value="1"/>
</dbReference>
<keyword evidence="6" id="KW-0521">NADP</keyword>
<dbReference type="Gene3D" id="3.40.50.720">
    <property type="entry name" value="NAD(P)-binding Rossmann-like Domain"/>
    <property type="match status" value="1"/>
</dbReference>
<reference evidence="8 9" key="1">
    <citation type="submission" date="2022-02" db="EMBL/GenBank/DDBJ databases">
        <title>Mesosutterella porci, a novel member of the family Sutterellaceae from pig feces.</title>
        <authorList>
            <person name="Wylensek D."/>
            <person name="Clavel T."/>
        </authorList>
    </citation>
    <scope>NUCLEOTIDE SEQUENCE [LARGE SCALE GENOMIC DNA]</scope>
    <source>
        <strain evidence="9">oilRF-744-wt-GAM-9</strain>
    </source>
</reference>
<dbReference type="PANTHER" id="PTHR10491:SF4">
    <property type="entry name" value="METHIONINE ADENOSYLTRANSFERASE 2 SUBUNIT BETA"/>
    <property type="match status" value="1"/>
</dbReference>
<feature type="domain" description="RmlD-like substrate binding" evidence="7">
    <location>
        <begin position="2"/>
        <end position="274"/>
    </location>
</feature>
<accession>A0ABS9MQV6</accession>
<comment type="caution">
    <text evidence="8">The sequence shown here is derived from an EMBL/GenBank/DDBJ whole genome shotgun (WGS) entry which is preliminary data.</text>
</comment>
<evidence type="ECO:0000256" key="3">
    <source>
        <dbReference type="ARBA" id="ARBA00012929"/>
    </source>
</evidence>
<protein>
    <recommendedName>
        <fullName evidence="4 6">dTDP-4-dehydrorhamnose reductase</fullName>
        <ecNumber evidence="3 6">1.1.1.133</ecNumber>
    </recommendedName>
</protein>
<evidence type="ECO:0000256" key="4">
    <source>
        <dbReference type="ARBA" id="ARBA00017099"/>
    </source>
</evidence>
<sequence>MIAVTGADGQLGQALVRRASGLGIGVLALGRAQLDVTDSARISQLLGAGRFEAVVNCAAYNAVDRAEDCPGEAFAVNAYAPWLLAQQGIPLVHVSTDYVFDGVSERLCEVTDAPSPLSAYGLSKRAGEAALLESGARGLIVRTAWLYSKREGTRNFFQTIRRLARERPEISVVDDQVGSPTLAEDLAEAILLLIRAGAHCRPMSLFHFAGKGSCSRFEFARAIVRAEGLDCRVRPVHTGAFPSRARRPAHAVLSCSRFEHACGVAPRGWLEALESREAWEVL</sequence>
<dbReference type="InterPro" id="IPR036291">
    <property type="entry name" value="NAD(P)-bd_dom_sf"/>
</dbReference>
<dbReference type="GO" id="GO:0008831">
    <property type="term" value="F:dTDP-4-dehydrorhamnose reductase activity"/>
    <property type="evidence" value="ECO:0007669"/>
    <property type="project" value="UniProtKB-EC"/>
</dbReference>
<evidence type="ECO:0000256" key="6">
    <source>
        <dbReference type="RuleBase" id="RU364082"/>
    </source>
</evidence>
<dbReference type="RefSeq" id="WP_237978659.1">
    <property type="nucleotide sequence ID" value="NZ_JAKNCT010000006.1"/>
</dbReference>
<proteinExistence type="inferred from homology"/>
<keyword evidence="6 8" id="KW-0560">Oxidoreductase</keyword>
<dbReference type="Proteomes" id="UP001297600">
    <property type="component" value="Unassembled WGS sequence"/>
</dbReference>
<evidence type="ECO:0000313" key="8">
    <source>
        <dbReference type="EMBL" id="MCG5031006.1"/>
    </source>
</evidence>
<organism evidence="8 9">
    <name type="scientific">Mesosutterella porci</name>
    <dbReference type="NCBI Taxonomy" id="2915351"/>
    <lineage>
        <taxon>Bacteria</taxon>
        <taxon>Pseudomonadati</taxon>
        <taxon>Pseudomonadota</taxon>
        <taxon>Betaproteobacteria</taxon>
        <taxon>Burkholderiales</taxon>
        <taxon>Sutterellaceae</taxon>
        <taxon>Mesosutterella</taxon>
    </lineage>
</organism>
<comment type="pathway">
    <text evidence="1 6">Carbohydrate biosynthesis; dTDP-L-rhamnose biosynthesis.</text>
</comment>
<evidence type="ECO:0000259" key="7">
    <source>
        <dbReference type="Pfam" id="PF04321"/>
    </source>
</evidence>
<evidence type="ECO:0000313" key="9">
    <source>
        <dbReference type="Proteomes" id="UP001297600"/>
    </source>
</evidence>
<evidence type="ECO:0000256" key="2">
    <source>
        <dbReference type="ARBA" id="ARBA00010944"/>
    </source>
</evidence>
<dbReference type="PANTHER" id="PTHR10491">
    <property type="entry name" value="DTDP-4-DEHYDRORHAMNOSE REDUCTASE"/>
    <property type="match status" value="1"/>
</dbReference>
<dbReference type="SUPFAM" id="SSF51735">
    <property type="entry name" value="NAD(P)-binding Rossmann-fold domains"/>
    <property type="match status" value="1"/>
</dbReference>
<dbReference type="EMBL" id="JAKNCT010000006">
    <property type="protein sequence ID" value="MCG5031006.1"/>
    <property type="molecule type" value="Genomic_DNA"/>
</dbReference>
<comment type="catalytic activity">
    <reaction evidence="5 6">
        <text>dTDP-beta-L-rhamnose + NADP(+) = dTDP-4-dehydro-beta-L-rhamnose + NADPH + H(+)</text>
        <dbReference type="Rhea" id="RHEA:21796"/>
        <dbReference type="ChEBI" id="CHEBI:15378"/>
        <dbReference type="ChEBI" id="CHEBI:57510"/>
        <dbReference type="ChEBI" id="CHEBI:57783"/>
        <dbReference type="ChEBI" id="CHEBI:58349"/>
        <dbReference type="ChEBI" id="CHEBI:62830"/>
        <dbReference type="EC" id="1.1.1.133"/>
    </reaction>
</comment>
<keyword evidence="9" id="KW-1185">Reference proteome</keyword>
<dbReference type="Gene3D" id="3.90.25.10">
    <property type="entry name" value="UDP-galactose 4-epimerase, domain 1"/>
    <property type="match status" value="1"/>
</dbReference>
<name>A0ABS9MQV6_9BURK</name>
<gene>
    <name evidence="8" type="primary">rfbD</name>
    <name evidence="8" type="ORF">MAF45_06035</name>
</gene>
<comment type="function">
    <text evidence="6">Catalyzes the reduction of dTDP-6-deoxy-L-lyxo-4-hexulose to yield dTDP-L-rhamnose.</text>
</comment>
<comment type="cofactor">
    <cofactor evidence="6">
        <name>Mg(2+)</name>
        <dbReference type="ChEBI" id="CHEBI:18420"/>
    </cofactor>
    <text evidence="6">Binds 1 Mg(2+) ion per monomer.</text>
</comment>
<dbReference type="Pfam" id="PF04321">
    <property type="entry name" value="RmlD_sub_bind"/>
    <property type="match status" value="1"/>
</dbReference>
<dbReference type="EC" id="1.1.1.133" evidence="3 6"/>
<dbReference type="InterPro" id="IPR005913">
    <property type="entry name" value="dTDP_dehydrorham_reduct"/>
</dbReference>
<evidence type="ECO:0000256" key="5">
    <source>
        <dbReference type="ARBA" id="ARBA00048200"/>
    </source>
</evidence>
<comment type="similarity">
    <text evidence="2 6">Belongs to the dTDP-4-dehydrorhamnose reductase family.</text>
</comment>
<dbReference type="CDD" id="cd05254">
    <property type="entry name" value="dTDP_HR_like_SDR_e"/>
    <property type="match status" value="1"/>
</dbReference>
<dbReference type="InterPro" id="IPR029903">
    <property type="entry name" value="RmlD-like-bd"/>
</dbReference>
<evidence type="ECO:0000256" key="1">
    <source>
        <dbReference type="ARBA" id="ARBA00004781"/>
    </source>
</evidence>